<evidence type="ECO:0000259" key="2">
    <source>
        <dbReference type="Pfam" id="PF13731"/>
    </source>
</evidence>
<feature type="signal peptide" evidence="1">
    <location>
        <begin position="1"/>
        <end position="16"/>
    </location>
</feature>
<dbReference type="Pfam" id="PF13731">
    <property type="entry name" value="WxL"/>
    <property type="match status" value="1"/>
</dbReference>
<dbReference type="Proteomes" id="UP000664601">
    <property type="component" value="Unassembled WGS sequence"/>
</dbReference>
<comment type="caution">
    <text evidence="3">The sequence shown here is derived from an EMBL/GenBank/DDBJ whole genome shotgun (WGS) entry which is preliminary data.</text>
</comment>
<keyword evidence="4" id="KW-1185">Reference proteome</keyword>
<evidence type="ECO:0000313" key="4">
    <source>
        <dbReference type="Proteomes" id="UP000664601"/>
    </source>
</evidence>
<sequence length="233" mass="25054">MLLVGSLFLVSTPALAEESQTSLSYQVDSSTVIRPLDPLAPDPTKPIVPADPVDPAGPTPGTGGIRSIDYASSFQFGKQGITTTDQTYYAQDLSYQTTEGAQTSGPNFVQVSDLSGTGSGWILSVKQNQQFHTTANQELKNAELAFLKGEVVSNVDQTYAPQAEEEVVFRTIGEEKNVVTANANQGTGTWLYRFGQKPGDQAVQLKVPGSSVKYAKEYRTSLTWALKNVPGNQ</sequence>
<evidence type="ECO:0000313" key="3">
    <source>
        <dbReference type="EMBL" id="MBO1305949.1"/>
    </source>
</evidence>
<gene>
    <name evidence="3" type="ORF">JZO70_07245</name>
</gene>
<dbReference type="EMBL" id="JAFREM010000012">
    <property type="protein sequence ID" value="MBO1305949.1"/>
    <property type="molecule type" value="Genomic_DNA"/>
</dbReference>
<feature type="chain" id="PRO_5046424904" evidence="1">
    <location>
        <begin position="17"/>
        <end position="233"/>
    </location>
</feature>
<evidence type="ECO:0000256" key="1">
    <source>
        <dbReference type="SAM" id="SignalP"/>
    </source>
</evidence>
<accession>A0ABS3L8J7</accession>
<name>A0ABS3L8J7_9ENTE</name>
<proteinExistence type="predicted"/>
<reference evidence="3 4" key="1">
    <citation type="submission" date="2021-03" db="EMBL/GenBank/DDBJ databases">
        <title>Enterococcal diversity collection.</title>
        <authorList>
            <person name="Gilmore M.S."/>
            <person name="Schwartzman J."/>
            <person name="Van Tyne D."/>
            <person name="Martin M."/>
            <person name="Earl A.M."/>
            <person name="Manson A.L."/>
            <person name="Straub T."/>
            <person name="Salamzade R."/>
            <person name="Saavedra J."/>
            <person name="Lebreton F."/>
            <person name="Prichula J."/>
            <person name="Schaufler K."/>
            <person name="Gaca A."/>
            <person name="Sgardioli B."/>
            <person name="Wagenaar J."/>
            <person name="Strong T."/>
        </authorList>
    </citation>
    <scope>NUCLEOTIDE SEQUENCE [LARGE SCALE GENOMIC DNA]</scope>
    <source>
        <strain evidence="3 4">669A</strain>
    </source>
</reference>
<keyword evidence="1" id="KW-0732">Signal</keyword>
<dbReference type="InterPro" id="IPR027994">
    <property type="entry name" value="WxL_dom"/>
</dbReference>
<organism evidence="3 4">
    <name type="scientific">Candidatus Enterococcus moelleringii</name>
    <dbReference type="NCBI Taxonomy" id="2815325"/>
    <lineage>
        <taxon>Bacteria</taxon>
        <taxon>Bacillati</taxon>
        <taxon>Bacillota</taxon>
        <taxon>Bacilli</taxon>
        <taxon>Lactobacillales</taxon>
        <taxon>Enterococcaceae</taxon>
        <taxon>Enterococcus</taxon>
    </lineage>
</organism>
<feature type="domain" description="WxL" evidence="2">
    <location>
        <begin position="21"/>
        <end position="230"/>
    </location>
</feature>
<protein>
    <submittedName>
        <fullName evidence="3">WxL domain-containing protein</fullName>
    </submittedName>
</protein>